<dbReference type="PANTHER" id="PTHR46142:SF3">
    <property type="entry name" value="F18B13.24 PROTEIN"/>
    <property type="match status" value="1"/>
</dbReference>
<dbReference type="Gene3D" id="3.10.180.10">
    <property type="entry name" value="2,3-Dihydroxybiphenyl 1,2-Dioxygenase, domain 1"/>
    <property type="match status" value="1"/>
</dbReference>
<keyword evidence="3" id="KW-1185">Reference proteome</keyword>
<dbReference type="Proteomes" id="UP000033054">
    <property type="component" value="Chromosome"/>
</dbReference>
<name>A0A0E3ZSX2_9BACT</name>
<dbReference type="RefSeq" id="WP_046375915.1">
    <property type="nucleotide sequence ID" value="NZ_CP010429.1"/>
</dbReference>
<reference evidence="2 3" key="1">
    <citation type="journal article" date="2014" name="Curr. Microbiol.">
        <title>Spirosoma radiotolerans sp. nov., a gamma-radiation-resistant bacterium isolated from gamma ray-irradiated soil.</title>
        <authorList>
            <person name="Lee J.J."/>
            <person name="Srinivasan S."/>
            <person name="Lim S."/>
            <person name="Joe M."/>
            <person name="Im S."/>
            <person name="Bae S.I."/>
            <person name="Park K.R."/>
            <person name="Han J.H."/>
            <person name="Park S.H."/>
            <person name="Joo B.M."/>
            <person name="Park S.J."/>
            <person name="Kim M.K."/>
        </authorList>
    </citation>
    <scope>NUCLEOTIDE SEQUENCE [LARGE SCALE GENOMIC DNA]</scope>
    <source>
        <strain evidence="2 3">DG5A</strain>
    </source>
</reference>
<evidence type="ECO:0000313" key="2">
    <source>
        <dbReference type="EMBL" id="AKD54319.1"/>
    </source>
</evidence>
<dbReference type="PANTHER" id="PTHR46142">
    <property type="match status" value="1"/>
</dbReference>
<accession>A0A0E3ZSX2</accession>
<dbReference type="InterPro" id="IPR029068">
    <property type="entry name" value="Glyas_Bleomycin-R_OHBP_Dase"/>
</dbReference>
<protein>
    <submittedName>
        <fullName evidence="2">Glyoxalase</fullName>
    </submittedName>
</protein>
<feature type="domain" description="VOC" evidence="1">
    <location>
        <begin position="30"/>
        <end position="145"/>
    </location>
</feature>
<dbReference type="Pfam" id="PF00903">
    <property type="entry name" value="Glyoxalase"/>
    <property type="match status" value="1"/>
</dbReference>
<evidence type="ECO:0000313" key="3">
    <source>
        <dbReference type="Proteomes" id="UP000033054"/>
    </source>
</evidence>
<dbReference type="AlphaFoldDB" id="A0A0E3ZSX2"/>
<dbReference type="PROSITE" id="PS51819">
    <property type="entry name" value="VOC"/>
    <property type="match status" value="1"/>
</dbReference>
<organism evidence="2 3">
    <name type="scientific">Spirosoma radiotolerans</name>
    <dbReference type="NCBI Taxonomy" id="1379870"/>
    <lineage>
        <taxon>Bacteria</taxon>
        <taxon>Pseudomonadati</taxon>
        <taxon>Bacteroidota</taxon>
        <taxon>Cytophagia</taxon>
        <taxon>Cytophagales</taxon>
        <taxon>Cytophagaceae</taxon>
        <taxon>Spirosoma</taxon>
    </lineage>
</organism>
<proteinExistence type="predicted"/>
<dbReference type="InterPro" id="IPR037523">
    <property type="entry name" value="VOC_core"/>
</dbReference>
<dbReference type="PATRIC" id="fig|1379870.5.peg.1022"/>
<dbReference type="STRING" id="1379870.SD10_04720"/>
<evidence type="ECO:0000259" key="1">
    <source>
        <dbReference type="PROSITE" id="PS51819"/>
    </source>
</evidence>
<dbReference type="HOGENOM" id="CLU_046006_12_4_10"/>
<dbReference type="SUPFAM" id="SSF54593">
    <property type="entry name" value="Glyoxalase/Bleomycin resistance protein/Dihydroxybiphenyl dioxygenase"/>
    <property type="match status" value="1"/>
</dbReference>
<dbReference type="CDD" id="cd07245">
    <property type="entry name" value="VOC_like"/>
    <property type="match status" value="1"/>
</dbReference>
<dbReference type="OrthoDB" id="192739at2"/>
<sequence>MKKLVLFLLLTVSLLTWNLVSGQDKLGITRHNHISIHVKDVPTSAAFYRDVIGLKPIPVPENLKATRAWFDLGNGQQIHLLDGRTEQIVHDRNGSHYALFVDDINKSEQYLKTKNIPYHRQVRFDGIVQVYFSDLDGYLFELNEDKKSTTAN</sequence>
<dbReference type="EMBL" id="CP010429">
    <property type="protein sequence ID" value="AKD54319.1"/>
    <property type="molecule type" value="Genomic_DNA"/>
</dbReference>
<gene>
    <name evidence="2" type="ORF">SD10_04720</name>
</gene>
<dbReference type="InterPro" id="IPR004360">
    <property type="entry name" value="Glyas_Fos-R_dOase_dom"/>
</dbReference>
<dbReference type="KEGG" id="srd:SD10_04720"/>